<proteinExistence type="predicted"/>
<sequence length="295" mass="34383">MLPNIQSIYKVSSSNKVYKDKLLGYSNGDASTSINGCDNFGSEDFNAVIDDFPKLCSTAIQFLTNLKDNSDIYRDEGCKYLFYWLYVKTLNKSISMKNTLVLFKALNDIFNKDNNGLNSLNNYINQMTINTLDKLVKLTELHEKFNQFMDEFRNPRPQKNCQSDCFNLFTSYVKECRNGDDKDFCYELKHFRAHHNAYIQSVLDCKGEEYLLPPVEIWDITSIILISLAFILVASFILPILYKFTPFGTWIHHILVKKKNIWGNISQKEDHLLHNYEMEKYDSKKSNYTLAYNSS</sequence>
<protein>
    <submittedName>
        <fullName evidence="2">PIR Superfamily Protein</fullName>
    </submittedName>
</protein>
<keyword evidence="1" id="KW-0472">Membrane</keyword>
<name>A0A1A8WUM8_PLAOA</name>
<dbReference type="Pfam" id="PF05795">
    <property type="entry name" value="Plasmodium_Vir"/>
    <property type="match status" value="2"/>
</dbReference>
<evidence type="ECO:0000256" key="1">
    <source>
        <dbReference type="SAM" id="Phobius"/>
    </source>
</evidence>
<evidence type="ECO:0000313" key="4">
    <source>
        <dbReference type="Proteomes" id="UP000078546"/>
    </source>
</evidence>
<dbReference type="EMBL" id="FLQV01002306">
    <property type="protein sequence ID" value="SBT01120.1"/>
    <property type="molecule type" value="Genomic_DNA"/>
</dbReference>
<accession>A0A1A8WUM8</accession>
<evidence type="ECO:0000313" key="5">
    <source>
        <dbReference type="Proteomes" id="UP000078560"/>
    </source>
</evidence>
<keyword evidence="1" id="KW-1133">Transmembrane helix</keyword>
<dbReference type="Proteomes" id="UP000078560">
    <property type="component" value="Unassembled WGS sequence"/>
</dbReference>
<dbReference type="Proteomes" id="UP000078546">
    <property type="component" value="Unassembled WGS sequence"/>
</dbReference>
<evidence type="ECO:0000313" key="2">
    <source>
        <dbReference type="EMBL" id="SBS95034.1"/>
    </source>
</evidence>
<evidence type="ECO:0000313" key="3">
    <source>
        <dbReference type="EMBL" id="SBT01120.1"/>
    </source>
</evidence>
<gene>
    <name evidence="3" type="ORF">POVCU1_064650</name>
    <name evidence="2" type="ORF">POVCU2_0092580</name>
</gene>
<feature type="transmembrane region" description="Helical" evidence="1">
    <location>
        <begin position="220"/>
        <end position="242"/>
    </location>
</feature>
<reference evidence="2" key="2">
    <citation type="submission" date="2016-05" db="EMBL/GenBank/DDBJ databases">
        <authorList>
            <person name="Lavstsen T."/>
            <person name="Jespersen J.S."/>
        </authorList>
    </citation>
    <scope>NUCLEOTIDE SEQUENCE [LARGE SCALE GENOMIC DNA]</scope>
</reference>
<dbReference type="InterPro" id="IPR008780">
    <property type="entry name" value="Plasmodium_Vir"/>
</dbReference>
<reference evidence="4 5" key="1">
    <citation type="submission" date="2016-05" db="EMBL/GenBank/DDBJ databases">
        <authorList>
            <person name="Naeem Raeece"/>
        </authorList>
    </citation>
    <scope>NUCLEOTIDE SEQUENCE [LARGE SCALE GENOMIC DNA]</scope>
</reference>
<dbReference type="AlphaFoldDB" id="A0A1A8WUM8"/>
<dbReference type="EMBL" id="FLQU01001928">
    <property type="protein sequence ID" value="SBS95034.1"/>
    <property type="molecule type" value="Genomic_DNA"/>
</dbReference>
<organism evidence="2 5">
    <name type="scientific">Plasmodium ovale curtisi</name>
    <dbReference type="NCBI Taxonomy" id="864141"/>
    <lineage>
        <taxon>Eukaryota</taxon>
        <taxon>Sar</taxon>
        <taxon>Alveolata</taxon>
        <taxon>Apicomplexa</taxon>
        <taxon>Aconoidasida</taxon>
        <taxon>Haemosporida</taxon>
        <taxon>Plasmodiidae</taxon>
        <taxon>Plasmodium</taxon>
        <taxon>Plasmodium (Plasmodium)</taxon>
    </lineage>
</organism>
<keyword evidence="1" id="KW-0812">Transmembrane</keyword>